<dbReference type="Proteomes" id="UP000248553">
    <property type="component" value="Unassembled WGS sequence"/>
</dbReference>
<dbReference type="InterPro" id="IPR029062">
    <property type="entry name" value="Class_I_gatase-like"/>
</dbReference>
<evidence type="ECO:0000256" key="1">
    <source>
        <dbReference type="SAM" id="Phobius"/>
    </source>
</evidence>
<dbReference type="EMBL" id="QHKM01000011">
    <property type="protein sequence ID" value="RAK62975.1"/>
    <property type="molecule type" value="Genomic_DNA"/>
</dbReference>
<feature type="domain" description="Aerotolerance regulator N-terminal" evidence="2">
    <location>
        <begin position="1"/>
        <end position="76"/>
    </location>
</feature>
<dbReference type="InterPro" id="IPR011933">
    <property type="entry name" value="Double_TM_dom"/>
</dbReference>
<gene>
    <name evidence="3" type="ORF">DLM85_22530</name>
</gene>
<proteinExistence type="predicted"/>
<evidence type="ECO:0000313" key="3">
    <source>
        <dbReference type="EMBL" id="RAK62975.1"/>
    </source>
</evidence>
<accession>A0A328B8J4</accession>
<dbReference type="NCBIfam" id="TIGR02226">
    <property type="entry name" value="two_anch"/>
    <property type="match status" value="1"/>
</dbReference>
<dbReference type="RefSeq" id="WP_111480439.1">
    <property type="nucleotide sequence ID" value="NZ_QHKM01000011.1"/>
</dbReference>
<keyword evidence="1" id="KW-0812">Transmembrane</keyword>
<evidence type="ECO:0000259" key="2">
    <source>
        <dbReference type="Pfam" id="PF07584"/>
    </source>
</evidence>
<keyword evidence="1" id="KW-1133">Transmembrane helix</keyword>
<evidence type="ECO:0000313" key="4">
    <source>
        <dbReference type="Proteomes" id="UP000248553"/>
    </source>
</evidence>
<feature type="transmembrane region" description="Helical" evidence="1">
    <location>
        <begin position="6"/>
        <end position="24"/>
    </location>
</feature>
<dbReference type="Pfam" id="PF07584">
    <property type="entry name" value="BatA"/>
    <property type="match status" value="1"/>
</dbReference>
<dbReference type="InterPro" id="IPR024163">
    <property type="entry name" value="Aerotolerance_reg_N"/>
</dbReference>
<dbReference type="SUPFAM" id="SSF52317">
    <property type="entry name" value="Class I glutamine amidotransferase-like"/>
    <property type="match status" value="1"/>
</dbReference>
<feature type="transmembrane region" description="Helical" evidence="1">
    <location>
        <begin position="56"/>
        <end position="78"/>
    </location>
</feature>
<sequence length="680" mass="75187">MTLTHPWFLLGLLALGVPVFLHLYELRRPQRVLFTNVEFIREVKLLSAKQRRLQHLLVLGLRLGFMALLILLFCQPFIPASDQKTAIGADTNVLIDASPSMTAETSQGKPMLEQGVEEIQSIARAFPRTAQYRIWNGRTPQGSMNADKLTEELDQLTASAASAGIGAELRQLENQLAGVKQTTFVASDFQKTGFGPADVRSLRGAGEVYLLPLTPRATANIYVDSVFSPEEFVRSNVELPLHVRLRNGGSQAAPNVQVRVFIGQRQVAAYTNTVPAGEMVENTMRVRLSGTATQYCRVEIEEQPVTYDNTYYFTLKPSGRIRVLDVSGSGTATQKLYPNETIFAYTQLRPDNNTAAVAGADLVLIQGNSRLSSAWQTAVAEFVRRGGTLVVVPPTTTGLRAGYEQLWATLSLTSVRWTSGNAAQEVAVPNQQSPFFKDVFAEQTRQPDMPVATPVLSWGRSTTDVLQFRDGQPFLSGFRSGEGMVYLFASPLQTGFSTFAEHPLFVPVMYRLATLSKASEQLPAYRLTDRAVVLRPPVPATAGAEQVYKLRNDSNAYVPTQQVRNGRLYLQLPTPMRQPGYYQLTLNDQVLTTLAFNVDKKESELAQYSAEELRQLMAAYPNVHVYEAGGERSAAAQLAEEHNGTPLWRYCLLGALLCLLGEVLVLRFGQRRERLTAQAA</sequence>
<name>A0A328B8J4_9BACT</name>
<organism evidence="3 4">
    <name type="scientific">Hymenobacter edaphi</name>
    <dbReference type="NCBI Taxonomy" id="2211146"/>
    <lineage>
        <taxon>Bacteria</taxon>
        <taxon>Pseudomonadati</taxon>
        <taxon>Bacteroidota</taxon>
        <taxon>Cytophagia</taxon>
        <taxon>Cytophagales</taxon>
        <taxon>Hymenobacteraceae</taxon>
        <taxon>Hymenobacter</taxon>
    </lineage>
</organism>
<dbReference type="OrthoDB" id="9810200at2"/>
<protein>
    <recommendedName>
        <fullName evidence="2">Aerotolerance regulator N-terminal domain-containing protein</fullName>
    </recommendedName>
</protein>
<reference evidence="4" key="1">
    <citation type="submission" date="2018-05" db="EMBL/GenBank/DDBJ databases">
        <authorList>
            <person name="Nie L."/>
        </authorList>
    </citation>
    <scope>NUCLEOTIDE SEQUENCE [LARGE SCALE GENOMIC DNA]</scope>
    <source>
        <strain evidence="4">NL</strain>
    </source>
</reference>
<keyword evidence="4" id="KW-1185">Reference proteome</keyword>
<keyword evidence="1" id="KW-0472">Membrane</keyword>
<comment type="caution">
    <text evidence="3">The sequence shown here is derived from an EMBL/GenBank/DDBJ whole genome shotgun (WGS) entry which is preliminary data.</text>
</comment>
<dbReference type="PANTHER" id="PTHR37464:SF1">
    <property type="entry name" value="BLL2463 PROTEIN"/>
    <property type="match status" value="1"/>
</dbReference>
<dbReference type="AlphaFoldDB" id="A0A328B8J4"/>
<dbReference type="PANTHER" id="PTHR37464">
    <property type="entry name" value="BLL2463 PROTEIN"/>
    <property type="match status" value="1"/>
</dbReference>